<keyword evidence="5 9" id="KW-0822">Tryptophan biosynthesis</keyword>
<dbReference type="OrthoDB" id="9804578at2"/>
<comment type="catalytic activity">
    <reaction evidence="8 9">
        <text>(1S,2R)-1-C-(indol-3-yl)glycerol 3-phosphate + L-serine = D-glyceraldehyde 3-phosphate + L-tryptophan + H2O</text>
        <dbReference type="Rhea" id="RHEA:10532"/>
        <dbReference type="ChEBI" id="CHEBI:15377"/>
        <dbReference type="ChEBI" id="CHEBI:33384"/>
        <dbReference type="ChEBI" id="CHEBI:57912"/>
        <dbReference type="ChEBI" id="CHEBI:58866"/>
        <dbReference type="ChEBI" id="CHEBI:59776"/>
        <dbReference type="EC" id="4.2.1.20"/>
    </reaction>
</comment>
<evidence type="ECO:0000313" key="12">
    <source>
        <dbReference type="Proteomes" id="UP000320806"/>
    </source>
</evidence>
<comment type="caution">
    <text evidence="11">The sequence shown here is derived from an EMBL/GenBank/DDBJ whole genome shotgun (WGS) entry which is preliminary data.</text>
</comment>
<dbReference type="InterPro" id="IPR018204">
    <property type="entry name" value="Trp_synthase_alpha_AS"/>
</dbReference>
<evidence type="ECO:0000256" key="10">
    <source>
        <dbReference type="RuleBase" id="RU003662"/>
    </source>
</evidence>
<proteinExistence type="inferred from homology"/>
<reference evidence="11 12" key="1">
    <citation type="submission" date="2019-06" db="EMBL/GenBank/DDBJ databases">
        <title>Sequencing the genomes of 1000 actinobacteria strains.</title>
        <authorList>
            <person name="Klenk H.-P."/>
        </authorList>
    </citation>
    <scope>NUCLEOTIDE SEQUENCE [LARGE SCALE GENOMIC DNA]</scope>
    <source>
        <strain evidence="11 12">DSM 19828</strain>
    </source>
</reference>
<keyword evidence="6 9" id="KW-0057">Aromatic amino acid biosynthesis</keyword>
<keyword evidence="12" id="KW-1185">Reference proteome</keyword>
<dbReference type="EC" id="4.2.1.20" evidence="9"/>
<gene>
    <name evidence="9" type="primary">trpA</name>
    <name evidence="11" type="ORF">FB459_2493</name>
</gene>
<comment type="pathway">
    <text evidence="2 9">Amino-acid biosynthesis; L-tryptophan biosynthesis; L-tryptophan from chorismate: step 5/5.</text>
</comment>
<comment type="similarity">
    <text evidence="9 10">Belongs to the TrpA family.</text>
</comment>
<dbReference type="EMBL" id="VFMO01000001">
    <property type="protein sequence ID" value="TQJ14976.1"/>
    <property type="molecule type" value="Genomic_DNA"/>
</dbReference>
<evidence type="ECO:0000313" key="11">
    <source>
        <dbReference type="EMBL" id="TQJ14976.1"/>
    </source>
</evidence>
<dbReference type="InterPro" id="IPR002028">
    <property type="entry name" value="Trp_synthase_suA"/>
</dbReference>
<dbReference type="PROSITE" id="PS00167">
    <property type="entry name" value="TRP_SYNTHASE_ALPHA"/>
    <property type="match status" value="1"/>
</dbReference>
<dbReference type="CDD" id="cd04724">
    <property type="entry name" value="Tryptophan_synthase_alpha"/>
    <property type="match status" value="1"/>
</dbReference>
<evidence type="ECO:0000256" key="7">
    <source>
        <dbReference type="ARBA" id="ARBA00023239"/>
    </source>
</evidence>
<evidence type="ECO:0000256" key="5">
    <source>
        <dbReference type="ARBA" id="ARBA00022822"/>
    </source>
</evidence>
<dbReference type="Pfam" id="PF00290">
    <property type="entry name" value="Trp_syntA"/>
    <property type="match status" value="1"/>
</dbReference>
<evidence type="ECO:0000256" key="9">
    <source>
        <dbReference type="HAMAP-Rule" id="MF_00131"/>
    </source>
</evidence>
<dbReference type="GO" id="GO:0004834">
    <property type="term" value="F:tryptophan synthase activity"/>
    <property type="evidence" value="ECO:0007669"/>
    <property type="project" value="UniProtKB-UniRule"/>
</dbReference>
<dbReference type="UniPathway" id="UPA00035">
    <property type="reaction ID" value="UER00044"/>
</dbReference>
<organism evidence="11 12">
    <name type="scientific">Yimella lutea</name>
    <dbReference type="NCBI Taxonomy" id="587872"/>
    <lineage>
        <taxon>Bacteria</taxon>
        <taxon>Bacillati</taxon>
        <taxon>Actinomycetota</taxon>
        <taxon>Actinomycetes</taxon>
        <taxon>Micrococcales</taxon>
        <taxon>Dermacoccaceae</taxon>
        <taxon>Yimella</taxon>
    </lineage>
</organism>
<dbReference type="InterPro" id="IPR011060">
    <property type="entry name" value="RibuloseP-bd_barrel"/>
</dbReference>
<dbReference type="AlphaFoldDB" id="A0A542EIC8"/>
<dbReference type="GO" id="GO:0005829">
    <property type="term" value="C:cytosol"/>
    <property type="evidence" value="ECO:0007669"/>
    <property type="project" value="TreeGrafter"/>
</dbReference>
<protein>
    <recommendedName>
        <fullName evidence="9">Tryptophan synthase alpha chain</fullName>
        <ecNumber evidence="9">4.2.1.20</ecNumber>
    </recommendedName>
</protein>
<keyword evidence="4 9" id="KW-0028">Amino-acid biosynthesis</keyword>
<dbReference type="Gene3D" id="3.20.20.70">
    <property type="entry name" value="Aldolase class I"/>
    <property type="match status" value="1"/>
</dbReference>
<evidence type="ECO:0000256" key="3">
    <source>
        <dbReference type="ARBA" id="ARBA00011270"/>
    </source>
</evidence>
<feature type="active site" description="Proton acceptor" evidence="9">
    <location>
        <position position="60"/>
    </location>
</feature>
<accession>A0A542EIC8</accession>
<dbReference type="RefSeq" id="WP_141928694.1">
    <property type="nucleotide sequence ID" value="NZ_BAABCI010000006.1"/>
</dbReference>
<dbReference type="PANTHER" id="PTHR43406">
    <property type="entry name" value="TRYPTOPHAN SYNTHASE, ALPHA CHAIN"/>
    <property type="match status" value="1"/>
</dbReference>
<dbReference type="PANTHER" id="PTHR43406:SF1">
    <property type="entry name" value="TRYPTOPHAN SYNTHASE ALPHA CHAIN, CHLOROPLASTIC"/>
    <property type="match status" value="1"/>
</dbReference>
<evidence type="ECO:0000256" key="1">
    <source>
        <dbReference type="ARBA" id="ARBA00003365"/>
    </source>
</evidence>
<keyword evidence="7 9" id="KW-0456">Lyase</keyword>
<evidence type="ECO:0000256" key="2">
    <source>
        <dbReference type="ARBA" id="ARBA00004733"/>
    </source>
</evidence>
<evidence type="ECO:0000256" key="6">
    <source>
        <dbReference type="ARBA" id="ARBA00023141"/>
    </source>
</evidence>
<dbReference type="FunFam" id="3.20.20.70:FF:000037">
    <property type="entry name" value="Tryptophan synthase alpha chain"/>
    <property type="match status" value="1"/>
</dbReference>
<dbReference type="InterPro" id="IPR013785">
    <property type="entry name" value="Aldolase_TIM"/>
</dbReference>
<evidence type="ECO:0000256" key="4">
    <source>
        <dbReference type="ARBA" id="ARBA00022605"/>
    </source>
</evidence>
<evidence type="ECO:0000256" key="8">
    <source>
        <dbReference type="ARBA" id="ARBA00049047"/>
    </source>
</evidence>
<dbReference type="Proteomes" id="UP000320806">
    <property type="component" value="Unassembled WGS sequence"/>
</dbReference>
<comment type="function">
    <text evidence="1 9">The alpha subunit is responsible for the aldol cleavage of indoleglycerol phosphate to indole and glyceraldehyde 3-phosphate.</text>
</comment>
<sequence>MTRLDEVLGKARADDRAVLVGYLPVGCPSVQESIEAMVAMVEAGVDVVEIGMPYTDPLMDGPVIQDAANRALENGVQVKDVFSAVEAVSAAGAACVVMIYWNLVLRYGVEEFARDLKAAGGSGLITPDLVPDEAQEWLDASAKHDLNRVFLVAPSSTPDRLAYTTSYCSGFVYATSVMGVTGARESLGSEAAAVVERTREHTDLPVCVGIGVSTPQQAEQVARFADGVIVGTALVRTLLDNDTRDSRLDAIRTLAGELADGVRRGR</sequence>
<comment type="subunit">
    <text evidence="3 9">Tetramer of two alpha and two beta chains.</text>
</comment>
<name>A0A542EIC8_9MICO</name>
<dbReference type="SUPFAM" id="SSF51366">
    <property type="entry name" value="Ribulose-phoshate binding barrel"/>
    <property type="match status" value="1"/>
</dbReference>
<dbReference type="HAMAP" id="MF_00131">
    <property type="entry name" value="Trp_synth_alpha"/>
    <property type="match status" value="1"/>
</dbReference>
<feature type="active site" description="Proton acceptor" evidence="9">
    <location>
        <position position="49"/>
    </location>
</feature>
<dbReference type="NCBIfam" id="TIGR00262">
    <property type="entry name" value="trpA"/>
    <property type="match status" value="1"/>
</dbReference>